<dbReference type="GO" id="GO:0006357">
    <property type="term" value="P:regulation of transcription by RNA polymerase II"/>
    <property type="evidence" value="ECO:0007669"/>
    <property type="project" value="InterPro"/>
</dbReference>
<keyword evidence="4 9" id="KW-0805">Transcription regulation</keyword>
<comment type="subcellular location">
    <subcellularLocation>
        <location evidence="1 9">Nucleus</location>
    </subcellularLocation>
</comment>
<dbReference type="GO" id="GO:0016592">
    <property type="term" value="C:mediator complex"/>
    <property type="evidence" value="ECO:0007669"/>
    <property type="project" value="InterPro"/>
</dbReference>
<name>A0A420XWK9_9PEZI</name>
<evidence type="ECO:0000313" key="11">
    <source>
        <dbReference type="EMBL" id="RKU39949.1"/>
    </source>
</evidence>
<gene>
    <name evidence="9" type="primary">MED9</name>
    <name evidence="11" type="ORF">DL546_002000</name>
</gene>
<reference evidence="11 12" key="1">
    <citation type="submission" date="2018-08" db="EMBL/GenBank/DDBJ databases">
        <title>Draft genome of the lignicolous fungus Coniochaeta pulveracea.</title>
        <authorList>
            <person name="Borstlap C.J."/>
            <person name="De Witt R.N."/>
            <person name="Botha A."/>
            <person name="Volschenk H."/>
        </authorList>
    </citation>
    <scope>NUCLEOTIDE SEQUENCE [LARGE SCALE GENOMIC DNA]</scope>
    <source>
        <strain evidence="11 12">CAB683</strain>
    </source>
</reference>
<keyword evidence="12" id="KW-1185">Reference proteome</keyword>
<dbReference type="AlphaFoldDB" id="A0A420XWK9"/>
<comment type="function">
    <text evidence="8 9">Component of the Mediator complex, a coactivator involved in the regulated transcription of nearly all RNA polymerase II-dependent genes. Mediator functions as a bridge to convey information from gene-specific regulatory proteins to the basal RNA polymerase II transcription machinery. Mediator is recruited to promoters by direct interactions with regulatory proteins and serves as a scaffold for the assembly of a functional preinitiation complex with RNA polymerase II and the general transcription factors.</text>
</comment>
<feature type="region of interest" description="Disordered" evidence="10">
    <location>
        <begin position="27"/>
        <end position="53"/>
    </location>
</feature>
<dbReference type="InterPro" id="IPR037212">
    <property type="entry name" value="Med7/Med21-like"/>
</dbReference>
<feature type="compositionally biased region" description="Basic and acidic residues" evidence="10">
    <location>
        <begin position="80"/>
        <end position="111"/>
    </location>
</feature>
<evidence type="ECO:0000256" key="2">
    <source>
        <dbReference type="ARBA" id="ARBA00008089"/>
    </source>
</evidence>
<dbReference type="Proteomes" id="UP000275385">
    <property type="component" value="Unassembled WGS sequence"/>
</dbReference>
<organism evidence="11 12">
    <name type="scientific">Coniochaeta pulveracea</name>
    <dbReference type="NCBI Taxonomy" id="177199"/>
    <lineage>
        <taxon>Eukaryota</taxon>
        <taxon>Fungi</taxon>
        <taxon>Dikarya</taxon>
        <taxon>Ascomycota</taxon>
        <taxon>Pezizomycotina</taxon>
        <taxon>Sordariomycetes</taxon>
        <taxon>Sordariomycetidae</taxon>
        <taxon>Coniochaetales</taxon>
        <taxon>Coniochaetaceae</taxon>
        <taxon>Coniochaeta</taxon>
    </lineage>
</organism>
<evidence type="ECO:0000256" key="10">
    <source>
        <dbReference type="SAM" id="MobiDB-lite"/>
    </source>
</evidence>
<dbReference type="SUPFAM" id="SSF140718">
    <property type="entry name" value="Mediator hinge subcomplex-like"/>
    <property type="match status" value="1"/>
</dbReference>
<comment type="subunit">
    <text evidence="3 9">Component of the Mediator complex.</text>
</comment>
<dbReference type="Pfam" id="PF07544">
    <property type="entry name" value="Med9"/>
    <property type="match status" value="1"/>
</dbReference>
<keyword evidence="7 9" id="KW-0539">Nucleus</keyword>
<keyword evidence="5 9" id="KW-0010">Activator</keyword>
<protein>
    <recommendedName>
        <fullName evidence="9">Mediator of RNA polymerase II transcription subunit 9</fullName>
    </recommendedName>
    <alternativeName>
        <fullName evidence="9">Mediator complex subunit 9</fullName>
    </alternativeName>
</protein>
<evidence type="ECO:0000256" key="8">
    <source>
        <dbReference type="ARBA" id="ARBA00025687"/>
    </source>
</evidence>
<evidence type="ECO:0000256" key="6">
    <source>
        <dbReference type="ARBA" id="ARBA00023163"/>
    </source>
</evidence>
<dbReference type="OrthoDB" id="5414694at2759"/>
<dbReference type="EMBL" id="QVQW01000131">
    <property type="protein sequence ID" value="RKU39949.1"/>
    <property type="molecule type" value="Genomic_DNA"/>
</dbReference>
<sequence length="136" mass="15192">MAAKPAPSIPPSSFDIIPELAHLLTRVKPPTPSAQPVTGTTPLPAPADGDDTLSLKQFPAATDPIKHILQRARQQMRTLPDIKRSVEEQEKEIQRLEEKREKQRAQLEKLRGFGVGPASREKDGRVKGEEREMVMR</sequence>
<dbReference type="GO" id="GO:0003712">
    <property type="term" value="F:transcription coregulator activity"/>
    <property type="evidence" value="ECO:0007669"/>
    <property type="project" value="InterPro"/>
</dbReference>
<evidence type="ECO:0000256" key="7">
    <source>
        <dbReference type="ARBA" id="ARBA00023242"/>
    </source>
</evidence>
<feature type="compositionally biased region" description="Basic and acidic residues" evidence="10">
    <location>
        <begin position="119"/>
        <end position="136"/>
    </location>
</feature>
<evidence type="ECO:0000256" key="9">
    <source>
        <dbReference type="RuleBase" id="RU364145"/>
    </source>
</evidence>
<evidence type="ECO:0000256" key="4">
    <source>
        <dbReference type="ARBA" id="ARBA00023015"/>
    </source>
</evidence>
<dbReference type="STRING" id="177199.A0A420XWK9"/>
<dbReference type="InterPro" id="IPR011425">
    <property type="entry name" value="Med9"/>
</dbReference>
<evidence type="ECO:0000256" key="1">
    <source>
        <dbReference type="ARBA" id="ARBA00004123"/>
    </source>
</evidence>
<evidence type="ECO:0000313" key="12">
    <source>
        <dbReference type="Proteomes" id="UP000275385"/>
    </source>
</evidence>
<feature type="region of interest" description="Disordered" evidence="10">
    <location>
        <begin position="79"/>
        <end position="136"/>
    </location>
</feature>
<comment type="similarity">
    <text evidence="2 9">Belongs to the Mediator complex subunit 9 family.</text>
</comment>
<comment type="caution">
    <text evidence="11">The sequence shown here is derived from an EMBL/GenBank/DDBJ whole genome shotgun (WGS) entry which is preliminary data.</text>
</comment>
<accession>A0A420XWK9</accession>
<evidence type="ECO:0000256" key="5">
    <source>
        <dbReference type="ARBA" id="ARBA00023159"/>
    </source>
</evidence>
<keyword evidence="6 9" id="KW-0804">Transcription</keyword>
<proteinExistence type="inferred from homology"/>
<evidence type="ECO:0000256" key="3">
    <source>
        <dbReference type="ARBA" id="ARBA00011837"/>
    </source>
</evidence>